<reference evidence="4" key="1">
    <citation type="submission" date="2020-04" db="EMBL/GenBank/DDBJ databases">
        <authorList>
            <person name="Alioto T."/>
            <person name="Alioto T."/>
            <person name="Gomez Garrido J."/>
        </authorList>
    </citation>
    <scope>NUCLEOTIDE SEQUENCE</scope>
    <source>
        <strain evidence="4">A484AB</strain>
    </source>
</reference>
<proteinExistence type="predicted"/>
<evidence type="ECO:0000256" key="2">
    <source>
        <dbReference type="SAM" id="MobiDB-lite"/>
    </source>
</evidence>
<sequence>MNDNKGALRITSDKPKDPRRVEAGKRLAAISRQAKERKRMKMAESEEKDSWSSNTSYLVTAEKESMNEVYDAVLITAGAVAVSMASKKLLKEPLGTPESLKGFSKLAVSMVSVVAGGVFNAIAFAGAGFLFQHLNKNGYEEEMKRHNKALEDLAKAKELFSENEIRERDRIQKLRQELSDANADIKHTNQSLELLRKIRTVMYNGTKFTEEPKLKDFYKPSPEMEKYQAIVGAAIG</sequence>
<name>A0A6S7HY35_PARCT</name>
<feature type="compositionally biased region" description="Basic and acidic residues" evidence="2">
    <location>
        <begin position="11"/>
        <end position="25"/>
    </location>
</feature>
<keyword evidence="3" id="KW-1133">Transmembrane helix</keyword>
<accession>A0A6S7HY35</accession>
<feature type="transmembrane region" description="Helical" evidence="3">
    <location>
        <begin position="106"/>
        <end position="131"/>
    </location>
</feature>
<feature type="region of interest" description="Disordered" evidence="2">
    <location>
        <begin position="1"/>
        <end position="26"/>
    </location>
</feature>
<dbReference type="EMBL" id="CACRXK020006466">
    <property type="protein sequence ID" value="CAB4009479.1"/>
    <property type="molecule type" value="Genomic_DNA"/>
</dbReference>
<feature type="non-terminal residue" evidence="4">
    <location>
        <position position="1"/>
    </location>
</feature>
<gene>
    <name evidence="4" type="ORF">PACLA_8A051665</name>
</gene>
<keyword evidence="3" id="KW-0812">Transmembrane</keyword>
<evidence type="ECO:0000313" key="4">
    <source>
        <dbReference type="EMBL" id="CAB4009479.1"/>
    </source>
</evidence>
<dbReference type="OrthoDB" id="10221010at2759"/>
<comment type="caution">
    <text evidence="4">The sequence shown here is derived from an EMBL/GenBank/DDBJ whole genome shotgun (WGS) entry which is preliminary data.</text>
</comment>
<evidence type="ECO:0000313" key="5">
    <source>
        <dbReference type="Proteomes" id="UP001152795"/>
    </source>
</evidence>
<protein>
    <submittedName>
        <fullName evidence="4">Uncharacterized protein</fullName>
    </submittedName>
</protein>
<organism evidence="4 5">
    <name type="scientific">Paramuricea clavata</name>
    <name type="common">Red gorgonian</name>
    <name type="synonym">Violescent sea-whip</name>
    <dbReference type="NCBI Taxonomy" id="317549"/>
    <lineage>
        <taxon>Eukaryota</taxon>
        <taxon>Metazoa</taxon>
        <taxon>Cnidaria</taxon>
        <taxon>Anthozoa</taxon>
        <taxon>Octocorallia</taxon>
        <taxon>Malacalcyonacea</taxon>
        <taxon>Plexauridae</taxon>
        <taxon>Paramuricea</taxon>
    </lineage>
</organism>
<keyword evidence="1" id="KW-0175">Coiled coil</keyword>
<feature type="coiled-coil region" evidence="1">
    <location>
        <begin position="136"/>
        <end position="191"/>
    </location>
</feature>
<keyword evidence="5" id="KW-1185">Reference proteome</keyword>
<evidence type="ECO:0000256" key="3">
    <source>
        <dbReference type="SAM" id="Phobius"/>
    </source>
</evidence>
<keyword evidence="3" id="KW-0472">Membrane</keyword>
<evidence type="ECO:0000256" key="1">
    <source>
        <dbReference type="SAM" id="Coils"/>
    </source>
</evidence>
<dbReference type="Proteomes" id="UP001152795">
    <property type="component" value="Unassembled WGS sequence"/>
</dbReference>
<dbReference type="AlphaFoldDB" id="A0A6S7HY35"/>